<dbReference type="AlphaFoldDB" id="A0A4E0R5C6"/>
<sequence length="169" mass="19577">MVTREVSSDNWKYSDGWTSNDIPFTDITAATVDPYGQLLLIGSADGRFNFICVGTGLLLPYHSRCMVWGFENDDRSRIQAISCALFPYNISRDRYRLLCAFGTSSGLFQFLLQIRRERERENDEVNRRYNGEALKKCKRCISLLDMPYYPVCIRDIPILVDCIRPILIR</sequence>
<protein>
    <submittedName>
        <fullName evidence="1">Uncharacterized protein</fullName>
    </submittedName>
</protein>
<gene>
    <name evidence="1" type="ORF">D915_005689</name>
</gene>
<name>A0A4E0R5C6_FASHE</name>
<dbReference type="EMBL" id="JXXN02002372">
    <property type="protein sequence ID" value="THD23043.1"/>
    <property type="molecule type" value="Genomic_DNA"/>
</dbReference>
<evidence type="ECO:0000313" key="2">
    <source>
        <dbReference type="Proteomes" id="UP000230066"/>
    </source>
</evidence>
<organism evidence="1 2">
    <name type="scientific">Fasciola hepatica</name>
    <name type="common">Liver fluke</name>
    <dbReference type="NCBI Taxonomy" id="6192"/>
    <lineage>
        <taxon>Eukaryota</taxon>
        <taxon>Metazoa</taxon>
        <taxon>Spiralia</taxon>
        <taxon>Lophotrochozoa</taxon>
        <taxon>Platyhelminthes</taxon>
        <taxon>Trematoda</taxon>
        <taxon>Digenea</taxon>
        <taxon>Plagiorchiida</taxon>
        <taxon>Echinostomata</taxon>
        <taxon>Echinostomatoidea</taxon>
        <taxon>Fasciolidae</taxon>
        <taxon>Fasciola</taxon>
    </lineage>
</organism>
<proteinExistence type="predicted"/>
<evidence type="ECO:0000313" key="1">
    <source>
        <dbReference type="EMBL" id="THD23043.1"/>
    </source>
</evidence>
<reference evidence="1" key="1">
    <citation type="submission" date="2019-03" db="EMBL/GenBank/DDBJ databases">
        <title>Improved annotation for the trematode Fasciola hepatica.</title>
        <authorList>
            <person name="Choi Y.-J."/>
            <person name="Martin J."/>
            <person name="Mitreva M."/>
        </authorList>
    </citation>
    <scope>NUCLEOTIDE SEQUENCE [LARGE SCALE GENOMIC DNA]</scope>
</reference>
<accession>A0A4E0R5C6</accession>
<comment type="caution">
    <text evidence="1">The sequence shown here is derived from an EMBL/GenBank/DDBJ whole genome shotgun (WGS) entry which is preliminary data.</text>
</comment>
<keyword evidence="2" id="KW-1185">Reference proteome</keyword>
<dbReference type="Proteomes" id="UP000230066">
    <property type="component" value="Unassembled WGS sequence"/>
</dbReference>